<dbReference type="AlphaFoldDB" id="B4JTD7"/>
<dbReference type="KEGG" id="dgr:6567698"/>
<dbReference type="FunCoup" id="B4JTD7">
    <property type="interactions" value="26"/>
</dbReference>
<feature type="chain" id="PRO_5002809882" evidence="1">
    <location>
        <begin position="20"/>
        <end position="167"/>
    </location>
</feature>
<feature type="signal peptide" evidence="1">
    <location>
        <begin position="1"/>
        <end position="19"/>
    </location>
</feature>
<accession>B4JTD7</accession>
<dbReference type="Proteomes" id="UP000001070">
    <property type="component" value="Unassembled WGS sequence"/>
</dbReference>
<dbReference type="InParanoid" id="B4JTD7"/>
<evidence type="ECO:0000313" key="3">
    <source>
        <dbReference type="Proteomes" id="UP000001070"/>
    </source>
</evidence>
<keyword evidence="3" id="KW-1185">Reference proteome</keyword>
<sequence length="167" mass="17821">MRLLLWACALCLVCNNTSGMFGASNDDFIGDAISGLNDYFVEDAATSTSKPNKPVATAETTTATPGIFDEMETSLEHATDKLDGLWQRFRKELRRMMGSISGSNDADGQSATTKVTATGNLQSQKPIVNEMLAKTSSTTAMPTTMITSTTTTLPAIELEITSTTPLP</sequence>
<dbReference type="OMA" id="QMKPIAN"/>
<name>B4JTD7_DROGR</name>
<dbReference type="HOGENOM" id="CLU_1596231_0_0_1"/>
<protein>
    <submittedName>
        <fullName evidence="2">GH24876</fullName>
    </submittedName>
</protein>
<reference evidence="2 3" key="1">
    <citation type="journal article" date="2007" name="Nature">
        <title>Evolution of genes and genomes on the Drosophila phylogeny.</title>
        <authorList>
            <consortium name="Drosophila 12 Genomes Consortium"/>
            <person name="Clark A.G."/>
            <person name="Eisen M.B."/>
            <person name="Smith D.R."/>
            <person name="Bergman C.M."/>
            <person name="Oliver B."/>
            <person name="Markow T.A."/>
            <person name="Kaufman T.C."/>
            <person name="Kellis M."/>
            <person name="Gelbart W."/>
            <person name="Iyer V.N."/>
            <person name="Pollard D.A."/>
            <person name="Sackton T.B."/>
            <person name="Larracuente A.M."/>
            <person name="Singh N.D."/>
            <person name="Abad J.P."/>
            <person name="Abt D.N."/>
            <person name="Adryan B."/>
            <person name="Aguade M."/>
            <person name="Akashi H."/>
            <person name="Anderson W.W."/>
            <person name="Aquadro C.F."/>
            <person name="Ardell D.H."/>
            <person name="Arguello R."/>
            <person name="Artieri C.G."/>
            <person name="Barbash D.A."/>
            <person name="Barker D."/>
            <person name="Barsanti P."/>
            <person name="Batterham P."/>
            <person name="Batzoglou S."/>
            <person name="Begun D."/>
            <person name="Bhutkar A."/>
            <person name="Blanco E."/>
            <person name="Bosak S.A."/>
            <person name="Bradley R.K."/>
            <person name="Brand A.D."/>
            <person name="Brent M.R."/>
            <person name="Brooks A.N."/>
            <person name="Brown R.H."/>
            <person name="Butlin R.K."/>
            <person name="Caggese C."/>
            <person name="Calvi B.R."/>
            <person name="Bernardo de Carvalho A."/>
            <person name="Caspi A."/>
            <person name="Castrezana S."/>
            <person name="Celniker S.E."/>
            <person name="Chang J.L."/>
            <person name="Chapple C."/>
            <person name="Chatterji S."/>
            <person name="Chinwalla A."/>
            <person name="Civetta A."/>
            <person name="Clifton S.W."/>
            <person name="Comeron J.M."/>
            <person name="Costello J.C."/>
            <person name="Coyne J.A."/>
            <person name="Daub J."/>
            <person name="David R.G."/>
            <person name="Delcher A.L."/>
            <person name="Delehaunty K."/>
            <person name="Do C.B."/>
            <person name="Ebling H."/>
            <person name="Edwards K."/>
            <person name="Eickbush T."/>
            <person name="Evans J.D."/>
            <person name="Filipski A."/>
            <person name="Findeiss S."/>
            <person name="Freyhult E."/>
            <person name="Fulton L."/>
            <person name="Fulton R."/>
            <person name="Garcia A.C."/>
            <person name="Gardiner A."/>
            <person name="Garfield D.A."/>
            <person name="Garvin B.E."/>
            <person name="Gibson G."/>
            <person name="Gilbert D."/>
            <person name="Gnerre S."/>
            <person name="Godfrey J."/>
            <person name="Good R."/>
            <person name="Gotea V."/>
            <person name="Gravely B."/>
            <person name="Greenberg A.J."/>
            <person name="Griffiths-Jones S."/>
            <person name="Gross S."/>
            <person name="Guigo R."/>
            <person name="Gustafson E.A."/>
            <person name="Haerty W."/>
            <person name="Hahn M.W."/>
            <person name="Halligan D.L."/>
            <person name="Halpern A.L."/>
            <person name="Halter G.M."/>
            <person name="Han M.V."/>
            <person name="Heger A."/>
            <person name="Hillier L."/>
            <person name="Hinrichs A.S."/>
            <person name="Holmes I."/>
            <person name="Hoskins R.A."/>
            <person name="Hubisz M.J."/>
            <person name="Hultmark D."/>
            <person name="Huntley M.A."/>
            <person name="Jaffe D.B."/>
            <person name="Jagadeeshan S."/>
            <person name="Jeck W.R."/>
            <person name="Johnson J."/>
            <person name="Jones C.D."/>
            <person name="Jordan W.C."/>
            <person name="Karpen G.H."/>
            <person name="Kataoka E."/>
            <person name="Keightley P.D."/>
            <person name="Kheradpour P."/>
            <person name="Kirkness E.F."/>
            <person name="Koerich L.B."/>
            <person name="Kristiansen K."/>
            <person name="Kudrna D."/>
            <person name="Kulathinal R.J."/>
            <person name="Kumar S."/>
            <person name="Kwok R."/>
            <person name="Lander E."/>
            <person name="Langley C.H."/>
            <person name="Lapoint R."/>
            <person name="Lazzaro B.P."/>
            <person name="Lee S.J."/>
            <person name="Levesque L."/>
            <person name="Li R."/>
            <person name="Lin C.F."/>
            <person name="Lin M.F."/>
            <person name="Lindblad-Toh K."/>
            <person name="Llopart A."/>
            <person name="Long M."/>
            <person name="Low L."/>
            <person name="Lozovsky E."/>
            <person name="Lu J."/>
            <person name="Luo M."/>
            <person name="Machado C.A."/>
            <person name="Makalowski W."/>
            <person name="Marzo M."/>
            <person name="Matsuda M."/>
            <person name="Matzkin L."/>
            <person name="McAllister B."/>
            <person name="McBride C.S."/>
            <person name="McKernan B."/>
            <person name="McKernan K."/>
            <person name="Mendez-Lago M."/>
            <person name="Minx P."/>
            <person name="Mollenhauer M.U."/>
            <person name="Montooth K."/>
            <person name="Mount S.M."/>
            <person name="Mu X."/>
            <person name="Myers E."/>
            <person name="Negre B."/>
            <person name="Newfeld S."/>
            <person name="Nielsen R."/>
            <person name="Noor M.A."/>
            <person name="O'Grady P."/>
            <person name="Pachter L."/>
            <person name="Papaceit M."/>
            <person name="Parisi M.J."/>
            <person name="Parisi M."/>
            <person name="Parts L."/>
            <person name="Pedersen J.S."/>
            <person name="Pesole G."/>
            <person name="Phillippy A.M."/>
            <person name="Ponting C.P."/>
            <person name="Pop M."/>
            <person name="Porcelli D."/>
            <person name="Powell J.R."/>
            <person name="Prohaska S."/>
            <person name="Pruitt K."/>
            <person name="Puig M."/>
            <person name="Quesneville H."/>
            <person name="Ram K.R."/>
            <person name="Rand D."/>
            <person name="Rasmussen M.D."/>
            <person name="Reed L.K."/>
            <person name="Reenan R."/>
            <person name="Reily A."/>
            <person name="Remington K.A."/>
            <person name="Rieger T.T."/>
            <person name="Ritchie M.G."/>
            <person name="Robin C."/>
            <person name="Rogers Y.H."/>
            <person name="Rohde C."/>
            <person name="Rozas J."/>
            <person name="Rubenfield M.J."/>
            <person name="Ruiz A."/>
            <person name="Russo S."/>
            <person name="Salzberg S.L."/>
            <person name="Sanchez-Gracia A."/>
            <person name="Saranga D.J."/>
            <person name="Sato H."/>
            <person name="Schaeffer S.W."/>
            <person name="Schatz M.C."/>
            <person name="Schlenke T."/>
            <person name="Schwartz R."/>
            <person name="Segarra C."/>
            <person name="Singh R.S."/>
            <person name="Sirot L."/>
            <person name="Sirota M."/>
            <person name="Sisneros N.B."/>
            <person name="Smith C.D."/>
            <person name="Smith T.F."/>
            <person name="Spieth J."/>
            <person name="Stage D.E."/>
            <person name="Stark A."/>
            <person name="Stephan W."/>
            <person name="Strausberg R.L."/>
            <person name="Strempel S."/>
            <person name="Sturgill D."/>
            <person name="Sutton G."/>
            <person name="Sutton G.G."/>
            <person name="Tao W."/>
            <person name="Teichmann S."/>
            <person name="Tobari Y.N."/>
            <person name="Tomimura Y."/>
            <person name="Tsolas J.M."/>
            <person name="Valente V.L."/>
            <person name="Venter E."/>
            <person name="Venter J.C."/>
            <person name="Vicario S."/>
            <person name="Vieira F.G."/>
            <person name="Vilella A.J."/>
            <person name="Villasante A."/>
            <person name="Walenz B."/>
            <person name="Wang J."/>
            <person name="Wasserman M."/>
            <person name="Watts T."/>
            <person name="Wilson D."/>
            <person name="Wilson R.K."/>
            <person name="Wing R.A."/>
            <person name="Wolfner M.F."/>
            <person name="Wong A."/>
            <person name="Wong G.K."/>
            <person name="Wu C.I."/>
            <person name="Wu G."/>
            <person name="Yamamoto D."/>
            <person name="Yang H.P."/>
            <person name="Yang S.P."/>
            <person name="Yorke J.A."/>
            <person name="Yoshida K."/>
            <person name="Zdobnov E."/>
            <person name="Zhang P."/>
            <person name="Zhang Y."/>
            <person name="Zimin A.V."/>
            <person name="Baldwin J."/>
            <person name="Abdouelleil A."/>
            <person name="Abdulkadir J."/>
            <person name="Abebe A."/>
            <person name="Abera B."/>
            <person name="Abreu J."/>
            <person name="Acer S.C."/>
            <person name="Aftuck L."/>
            <person name="Alexander A."/>
            <person name="An P."/>
            <person name="Anderson E."/>
            <person name="Anderson S."/>
            <person name="Arachi H."/>
            <person name="Azer M."/>
            <person name="Bachantsang P."/>
            <person name="Barry A."/>
            <person name="Bayul T."/>
            <person name="Berlin A."/>
            <person name="Bessette D."/>
            <person name="Bloom T."/>
            <person name="Blye J."/>
            <person name="Boguslavskiy L."/>
            <person name="Bonnet C."/>
            <person name="Boukhgalter B."/>
            <person name="Bourzgui I."/>
            <person name="Brown A."/>
            <person name="Cahill P."/>
            <person name="Channer S."/>
            <person name="Cheshatsang Y."/>
            <person name="Chuda L."/>
            <person name="Citroen M."/>
            <person name="Collymore A."/>
            <person name="Cooke P."/>
            <person name="Costello M."/>
            <person name="D'Aco K."/>
            <person name="Daza R."/>
            <person name="De Haan G."/>
            <person name="DeGray S."/>
            <person name="DeMaso C."/>
            <person name="Dhargay N."/>
            <person name="Dooley K."/>
            <person name="Dooley E."/>
            <person name="Doricent M."/>
            <person name="Dorje P."/>
            <person name="Dorjee K."/>
            <person name="Dupes A."/>
            <person name="Elong R."/>
            <person name="Falk J."/>
            <person name="Farina A."/>
            <person name="Faro S."/>
            <person name="Ferguson D."/>
            <person name="Fisher S."/>
            <person name="Foley C.D."/>
            <person name="Franke A."/>
            <person name="Friedrich D."/>
            <person name="Gadbois L."/>
            <person name="Gearin G."/>
            <person name="Gearin C.R."/>
            <person name="Giannoukos G."/>
            <person name="Goode T."/>
            <person name="Graham J."/>
            <person name="Grandbois E."/>
            <person name="Grewal S."/>
            <person name="Gyaltsen K."/>
            <person name="Hafez N."/>
            <person name="Hagos B."/>
            <person name="Hall J."/>
            <person name="Henson C."/>
            <person name="Hollinger A."/>
            <person name="Honan T."/>
            <person name="Huard M.D."/>
            <person name="Hughes L."/>
            <person name="Hurhula B."/>
            <person name="Husby M.E."/>
            <person name="Kamat A."/>
            <person name="Kanga B."/>
            <person name="Kashin S."/>
            <person name="Khazanovich D."/>
            <person name="Kisner P."/>
            <person name="Lance K."/>
            <person name="Lara M."/>
            <person name="Lee W."/>
            <person name="Lennon N."/>
            <person name="Letendre F."/>
            <person name="LeVine R."/>
            <person name="Lipovsky A."/>
            <person name="Liu X."/>
            <person name="Liu J."/>
            <person name="Liu S."/>
            <person name="Lokyitsang T."/>
            <person name="Lokyitsang Y."/>
            <person name="Lubonja R."/>
            <person name="Lui A."/>
            <person name="MacDonald P."/>
            <person name="Magnisalis V."/>
            <person name="Maru K."/>
            <person name="Matthews C."/>
            <person name="McCusker W."/>
            <person name="McDonough S."/>
            <person name="Mehta T."/>
            <person name="Meldrim J."/>
            <person name="Meneus L."/>
            <person name="Mihai O."/>
            <person name="Mihalev A."/>
            <person name="Mihova T."/>
            <person name="Mittelman R."/>
            <person name="Mlenga V."/>
            <person name="Montmayeur A."/>
            <person name="Mulrain L."/>
            <person name="Navidi A."/>
            <person name="Naylor J."/>
            <person name="Negash T."/>
            <person name="Nguyen T."/>
            <person name="Nguyen N."/>
            <person name="Nicol R."/>
            <person name="Norbu C."/>
            <person name="Norbu N."/>
            <person name="Novod N."/>
            <person name="O'Neill B."/>
            <person name="Osman S."/>
            <person name="Markiewicz E."/>
            <person name="Oyono O.L."/>
            <person name="Patti C."/>
            <person name="Phunkhang P."/>
            <person name="Pierre F."/>
            <person name="Priest M."/>
            <person name="Raghuraman S."/>
            <person name="Rege F."/>
            <person name="Reyes R."/>
            <person name="Rise C."/>
            <person name="Rogov P."/>
            <person name="Ross K."/>
            <person name="Ryan E."/>
            <person name="Settipalli S."/>
            <person name="Shea T."/>
            <person name="Sherpa N."/>
            <person name="Shi L."/>
            <person name="Shih D."/>
            <person name="Sparrow T."/>
            <person name="Spaulding J."/>
            <person name="Stalker J."/>
            <person name="Stange-Thomann N."/>
            <person name="Stavropoulos S."/>
            <person name="Stone C."/>
            <person name="Strader C."/>
            <person name="Tesfaye S."/>
            <person name="Thomson T."/>
            <person name="Thoulutsang Y."/>
            <person name="Thoulutsang D."/>
            <person name="Topham K."/>
            <person name="Topping I."/>
            <person name="Tsamla T."/>
            <person name="Vassiliev H."/>
            <person name="Vo A."/>
            <person name="Wangchuk T."/>
            <person name="Wangdi T."/>
            <person name="Weiand M."/>
            <person name="Wilkinson J."/>
            <person name="Wilson A."/>
            <person name="Yadav S."/>
            <person name="Young G."/>
            <person name="Yu Q."/>
            <person name="Zembek L."/>
            <person name="Zhong D."/>
            <person name="Zimmer A."/>
            <person name="Zwirko Z."/>
            <person name="Jaffe D.B."/>
            <person name="Alvarez P."/>
            <person name="Brockman W."/>
            <person name="Butler J."/>
            <person name="Chin C."/>
            <person name="Gnerre S."/>
            <person name="Grabherr M."/>
            <person name="Kleber M."/>
            <person name="Mauceli E."/>
            <person name="MacCallum I."/>
        </authorList>
    </citation>
    <scope>NUCLEOTIDE SEQUENCE [LARGE SCALE GENOMIC DNA]</scope>
    <source>
        <strain evidence="3">Tucson 15287-2541.00</strain>
    </source>
</reference>
<evidence type="ECO:0000256" key="1">
    <source>
        <dbReference type="SAM" id="SignalP"/>
    </source>
</evidence>
<gene>
    <name evidence="2" type="primary">Dgri\GH24876</name>
    <name evidence="2" type="ORF">Dgri_GH24876</name>
</gene>
<dbReference type="EMBL" id="CH916373">
    <property type="protein sequence ID" value="EDV95027.1"/>
    <property type="molecule type" value="Genomic_DNA"/>
</dbReference>
<dbReference type="PhylomeDB" id="B4JTD7"/>
<dbReference type="eggNOG" id="ENOG502T85Y">
    <property type="taxonomic scope" value="Eukaryota"/>
</dbReference>
<evidence type="ECO:0000313" key="2">
    <source>
        <dbReference type="EMBL" id="EDV95027.1"/>
    </source>
</evidence>
<dbReference type="OrthoDB" id="7862644at2759"/>
<proteinExistence type="predicted"/>
<keyword evidence="1" id="KW-0732">Signal</keyword>
<organism evidence="3">
    <name type="scientific">Drosophila grimshawi</name>
    <name type="common">Hawaiian fruit fly</name>
    <name type="synonym">Idiomyia grimshawi</name>
    <dbReference type="NCBI Taxonomy" id="7222"/>
    <lineage>
        <taxon>Eukaryota</taxon>
        <taxon>Metazoa</taxon>
        <taxon>Ecdysozoa</taxon>
        <taxon>Arthropoda</taxon>
        <taxon>Hexapoda</taxon>
        <taxon>Insecta</taxon>
        <taxon>Pterygota</taxon>
        <taxon>Neoptera</taxon>
        <taxon>Endopterygota</taxon>
        <taxon>Diptera</taxon>
        <taxon>Brachycera</taxon>
        <taxon>Muscomorpha</taxon>
        <taxon>Ephydroidea</taxon>
        <taxon>Drosophilidae</taxon>
        <taxon>Drosophila</taxon>
        <taxon>Hawaiian Drosophila</taxon>
    </lineage>
</organism>